<sequence>MRKWVSEALRRTNRLDGRLVRASGRLPATRADAVFRGLGTAANHSLLWFGIAALLASREGVTRRAAYRAVISIAGASFTANLVGKPLVPRRRPATDLISAERRYAAPPVSSSFPSGHAASAAAFVTAVGMEAPKALPVVAPLGAAVAYSRVHTGVHWPSDVVFGALLGGGVALATRRWWPLTNGGPAIRRSPVRATPLSDGEGLLVLANPGSGSGGADPTDLVSESWPSARILSPPDDEATDLRRHVEEAVAGSAEPVRALGVAGGDGTVAAVATVAAERGLPLVVIPTGTLNHFARDVAAGSPGSSALATEEGLAIEVDIGTVDGDGAGCRWFVNTASLGGYPDLVRYRERWEPRWGRWLAGAAALVRVLREAEPIRVRIDGRERAVWLLFVGNGVYEPRGFAPMNRQRMDDGLLDVRYVRADVPFSRLRFLGAALTGALHHSRTYVQQERPRFEVDLVDDRTRLAVDGEVAPAGRWFRFTTRPRALRVYHWPERDEWRG</sequence>
<evidence type="ECO:0000256" key="1">
    <source>
        <dbReference type="ARBA" id="ARBA00004651"/>
    </source>
</evidence>
<evidence type="ECO:0000256" key="4">
    <source>
        <dbReference type="ARBA" id="ARBA00022801"/>
    </source>
</evidence>
<dbReference type="InterPro" id="IPR045540">
    <property type="entry name" value="YegS/DAGK_C"/>
</dbReference>
<evidence type="ECO:0000256" key="3">
    <source>
        <dbReference type="ARBA" id="ARBA00022692"/>
    </source>
</evidence>
<dbReference type="SMART" id="SM00014">
    <property type="entry name" value="acidPPc"/>
    <property type="match status" value="1"/>
</dbReference>
<feature type="domain" description="DAGKc" evidence="7">
    <location>
        <begin position="199"/>
        <end position="328"/>
    </location>
</feature>
<keyword evidence="5" id="KW-1133">Transmembrane helix</keyword>
<dbReference type="SMART" id="SM00046">
    <property type="entry name" value="DAGKc"/>
    <property type="match status" value="1"/>
</dbReference>
<gene>
    <name evidence="8" type="ORF">G443_000322</name>
</gene>
<dbReference type="InterPro" id="IPR016064">
    <property type="entry name" value="NAD/diacylglycerol_kinase_sf"/>
</dbReference>
<dbReference type="InterPro" id="IPR036938">
    <property type="entry name" value="PAP2/HPO_sf"/>
</dbReference>
<dbReference type="SUPFAM" id="SSF111331">
    <property type="entry name" value="NAD kinase/diacylglycerol kinase-like"/>
    <property type="match status" value="1"/>
</dbReference>
<evidence type="ECO:0000256" key="6">
    <source>
        <dbReference type="ARBA" id="ARBA00023136"/>
    </source>
</evidence>
<dbReference type="RefSeq" id="WP_026419796.1">
    <property type="nucleotide sequence ID" value="NZ_AUBJ02000001.1"/>
</dbReference>
<evidence type="ECO:0000256" key="5">
    <source>
        <dbReference type="ARBA" id="ARBA00022989"/>
    </source>
</evidence>
<keyword evidence="6" id="KW-0472">Membrane</keyword>
<proteinExistence type="predicted"/>
<dbReference type="Gene3D" id="2.60.200.40">
    <property type="match status" value="1"/>
</dbReference>
<dbReference type="Pfam" id="PF19279">
    <property type="entry name" value="YegS_C"/>
    <property type="match status" value="1"/>
</dbReference>
<protein>
    <submittedName>
        <fullName evidence="8">Undecaprenyl-diphosphatase</fullName>
    </submittedName>
</protein>
<keyword evidence="4" id="KW-0378">Hydrolase</keyword>
<keyword evidence="9" id="KW-1185">Reference proteome</keyword>
<dbReference type="PANTHER" id="PTHR14969:SF62">
    <property type="entry name" value="DECAPRENYLPHOSPHORYL-5-PHOSPHORIBOSE PHOSPHATASE RV3807C-RELATED"/>
    <property type="match status" value="1"/>
</dbReference>
<keyword evidence="2" id="KW-1003">Cell membrane</keyword>
<reference evidence="8 9" key="2">
    <citation type="submission" date="2022-06" db="EMBL/GenBank/DDBJ databases">
        <title>Genomic Encyclopedia of Type Strains, Phase I: the one thousand microbial genomes (KMG-I) project.</title>
        <authorList>
            <person name="Kyrpides N."/>
        </authorList>
    </citation>
    <scope>NUCLEOTIDE SEQUENCE [LARGE SCALE GENOMIC DNA]</scope>
    <source>
        <strain evidence="8 9">DSM 43889</strain>
    </source>
</reference>
<reference evidence="8 9" key="1">
    <citation type="submission" date="2013-07" db="EMBL/GenBank/DDBJ databases">
        <authorList>
            <consortium name="DOE Joint Genome Institute"/>
            <person name="Reeve W."/>
            <person name="Huntemann M."/>
            <person name="Han J."/>
            <person name="Chen A."/>
            <person name="Kyrpides N."/>
            <person name="Mavromatis K."/>
            <person name="Markowitz V."/>
            <person name="Palaniappan K."/>
            <person name="Ivanova N."/>
            <person name="Schaumberg A."/>
            <person name="Pati A."/>
            <person name="Liolios K."/>
            <person name="Nordberg H.P."/>
            <person name="Cantor M.N."/>
            <person name="Hua S.X."/>
            <person name="Woyke T."/>
        </authorList>
    </citation>
    <scope>NUCLEOTIDE SEQUENCE [LARGE SCALE GENOMIC DNA]</scope>
    <source>
        <strain evidence="8 9">DSM 43889</strain>
    </source>
</reference>
<comment type="subcellular location">
    <subcellularLocation>
        <location evidence="1">Cell membrane</location>
        <topology evidence="1">Multi-pass membrane protein</topology>
    </subcellularLocation>
</comment>
<evidence type="ECO:0000259" key="7">
    <source>
        <dbReference type="PROSITE" id="PS50146"/>
    </source>
</evidence>
<organism evidence="8 9">
    <name type="scientific">Actinoalloteichus caeruleus DSM 43889</name>
    <dbReference type="NCBI Taxonomy" id="1120930"/>
    <lineage>
        <taxon>Bacteria</taxon>
        <taxon>Bacillati</taxon>
        <taxon>Actinomycetota</taxon>
        <taxon>Actinomycetes</taxon>
        <taxon>Pseudonocardiales</taxon>
        <taxon>Pseudonocardiaceae</taxon>
        <taxon>Actinoalloteichus</taxon>
        <taxon>Actinoalloteichus cyanogriseus</taxon>
    </lineage>
</organism>
<dbReference type="PROSITE" id="PS50146">
    <property type="entry name" value="DAGK"/>
    <property type="match status" value="1"/>
</dbReference>
<dbReference type="CDD" id="cd01610">
    <property type="entry name" value="PAP2_like"/>
    <property type="match status" value="1"/>
</dbReference>
<dbReference type="Pfam" id="PF00781">
    <property type="entry name" value="DAGK_cat"/>
    <property type="match status" value="1"/>
</dbReference>
<dbReference type="Gene3D" id="3.40.50.10330">
    <property type="entry name" value="Probable inorganic polyphosphate/atp-NAD kinase, domain 1"/>
    <property type="match status" value="1"/>
</dbReference>
<dbReference type="Pfam" id="PF01569">
    <property type="entry name" value="PAP2"/>
    <property type="match status" value="1"/>
</dbReference>
<keyword evidence="3" id="KW-0812">Transmembrane</keyword>
<dbReference type="InterPro" id="IPR001206">
    <property type="entry name" value="Diacylglycerol_kinase_cat_dom"/>
</dbReference>
<dbReference type="Proteomes" id="UP000791080">
    <property type="component" value="Unassembled WGS sequence"/>
</dbReference>
<dbReference type="Gene3D" id="1.20.144.10">
    <property type="entry name" value="Phosphatidic acid phosphatase type 2/haloperoxidase"/>
    <property type="match status" value="1"/>
</dbReference>
<dbReference type="InterPro" id="IPR000326">
    <property type="entry name" value="PAP2/HPO"/>
</dbReference>
<evidence type="ECO:0000313" key="9">
    <source>
        <dbReference type="Proteomes" id="UP000791080"/>
    </source>
</evidence>
<evidence type="ECO:0000313" key="8">
    <source>
        <dbReference type="EMBL" id="MCP2330052.1"/>
    </source>
</evidence>
<dbReference type="InterPro" id="IPR017438">
    <property type="entry name" value="ATP-NAD_kinase_N"/>
</dbReference>
<accession>A0ABT1JC24</accession>
<comment type="caution">
    <text evidence="8">The sequence shown here is derived from an EMBL/GenBank/DDBJ whole genome shotgun (WGS) entry which is preliminary data.</text>
</comment>
<dbReference type="PANTHER" id="PTHR14969">
    <property type="entry name" value="SPHINGOSINE-1-PHOSPHATE PHOSPHOHYDROLASE"/>
    <property type="match status" value="1"/>
</dbReference>
<dbReference type="EMBL" id="AUBJ02000001">
    <property type="protein sequence ID" value="MCP2330052.1"/>
    <property type="molecule type" value="Genomic_DNA"/>
</dbReference>
<dbReference type="SUPFAM" id="SSF48317">
    <property type="entry name" value="Acid phosphatase/Vanadium-dependent haloperoxidase"/>
    <property type="match status" value="1"/>
</dbReference>
<evidence type="ECO:0000256" key="2">
    <source>
        <dbReference type="ARBA" id="ARBA00022475"/>
    </source>
</evidence>
<name>A0ABT1JC24_ACTCY</name>